<dbReference type="KEGG" id="spib:G8759_15750"/>
<dbReference type="EMBL" id="CP050063">
    <property type="protein sequence ID" value="QIP13960.1"/>
    <property type="molecule type" value="Genomic_DNA"/>
</dbReference>
<dbReference type="Pfam" id="PF09982">
    <property type="entry name" value="LpxR"/>
    <property type="match status" value="1"/>
</dbReference>
<reference evidence="1 2" key="1">
    <citation type="submission" date="2020-03" db="EMBL/GenBank/DDBJ databases">
        <authorList>
            <person name="Kim M.K."/>
        </authorList>
    </citation>
    <scope>NUCLEOTIDE SEQUENCE [LARGE SCALE GENOMIC DNA]</scope>
    <source>
        <strain evidence="1 2">BT328</strain>
    </source>
</reference>
<protein>
    <submittedName>
        <fullName evidence="1">Lipid A deacylase LpxR family protein</fullName>
    </submittedName>
</protein>
<organism evidence="1 2">
    <name type="scientific">Spirosoma aureum</name>
    <dbReference type="NCBI Taxonomy" id="2692134"/>
    <lineage>
        <taxon>Bacteria</taxon>
        <taxon>Pseudomonadati</taxon>
        <taxon>Bacteroidota</taxon>
        <taxon>Cytophagia</taxon>
        <taxon>Cytophagales</taxon>
        <taxon>Cytophagaceae</taxon>
        <taxon>Spirosoma</taxon>
    </lineage>
</organism>
<dbReference type="Gene3D" id="2.40.128.140">
    <property type="entry name" value="Outer membrane protein"/>
    <property type="match status" value="1"/>
</dbReference>
<dbReference type="Proteomes" id="UP000501802">
    <property type="component" value="Chromosome"/>
</dbReference>
<name>A0A6G9ANI5_9BACT</name>
<keyword evidence="2" id="KW-1185">Reference proteome</keyword>
<sequence>MNTYIPDVAFRLTLATNALNRLTCLMLGFLLTYPALAQRNTLQLIRVSEDNDGLNTRREISDRQYTNGTRIDVFYTKQTKRRFLSALLIPLAGQVNNMYSIGLTHLMYTPTDIKKKTIIKGDRPYTATLYATHALTSSDPENKQRLTTELGLGVLGKAALGEELQLWIHRQLGFDKPQGWQHQLPTDVVINYLIQYEKQLVQPSANLQVLGLLSTNLGTLSNNLNAGLIVRAGLFSDYFSNYERKTSNQRLNSYRKFQLFFFVRPTIRFVMNDSVLQGGIFTHKQADYVLNSNLLNHAFMQVEYGGVLMHNRLGISFSEKLITPQFKGAPSQQVGNITLFVGI</sequence>
<evidence type="ECO:0000313" key="2">
    <source>
        <dbReference type="Proteomes" id="UP000501802"/>
    </source>
</evidence>
<dbReference type="InterPro" id="IPR037107">
    <property type="entry name" value="Put_OMP_sf"/>
</dbReference>
<evidence type="ECO:0000313" key="1">
    <source>
        <dbReference type="EMBL" id="QIP13960.1"/>
    </source>
</evidence>
<dbReference type="RefSeq" id="WP_167209549.1">
    <property type="nucleotide sequence ID" value="NZ_CP050063.1"/>
</dbReference>
<proteinExistence type="predicted"/>
<gene>
    <name evidence="1" type="ORF">G8759_15750</name>
</gene>
<accession>A0A6G9ANI5</accession>
<dbReference type="AlphaFoldDB" id="A0A6G9ANI5"/>
<dbReference type="InterPro" id="IPR018707">
    <property type="entry name" value="LpxR"/>
</dbReference>